<comment type="caution">
    <text evidence="2">The sequence shown here is derived from an EMBL/GenBank/DDBJ whole genome shotgun (WGS) entry which is preliminary data.</text>
</comment>
<dbReference type="Proteomes" id="UP001341840">
    <property type="component" value="Unassembled WGS sequence"/>
</dbReference>
<feature type="region of interest" description="Disordered" evidence="1">
    <location>
        <begin position="196"/>
        <end position="220"/>
    </location>
</feature>
<sequence>MTPTPTFTYAADTHTVTTASSSSSSPSPAIAIRHNDVFFSHPRSHHRLSFFFFLAFSRHRHPPPRRLLQYQEHALDLSAKRQSRPSSPLLPLMRLGLGGGSGYCVSVQCNGGGGGAGECFINGLELFIHRKILFDDPKTLWNAFCLAKFYEARWMNPFSEISKSELSSQIQIQIQRSSSTKIPEVATILDSKLHKTNREQRDTVSDLQPQQEEDSSEIQHSQIRRIQLQSLIRNSNYNSSHPEIQSKLQSPGTTTSRIHNLQDEALNTAFQATSESKVKFSATNLEVPDRAFNDGRPILVRSGAGAAAKGKVDTDVATSSTARTREPVQVEADIDSIVTQTWWCFESIRNTRTKKASIVHSREVDDAEEQNYGGCAGDVADGAPRRAEVGASVKGNRETWTAEDRVALRRFFLLNLPPLLAAIFPWDRDEVRTVAKKEGMALPGAGAIGRGSVGGEPGLAATAGELTVAAMELGDSTAQWRKGRCSLSNPRVVYMICERWMLTPIFELGFLSFQWIGQAQSEIIIKGDKPIY</sequence>
<accession>A0ABU6Z0X6</accession>
<evidence type="ECO:0000313" key="2">
    <source>
        <dbReference type="EMBL" id="MED6216282.1"/>
    </source>
</evidence>
<keyword evidence="3" id="KW-1185">Reference proteome</keyword>
<proteinExistence type="predicted"/>
<evidence type="ECO:0000256" key="1">
    <source>
        <dbReference type="SAM" id="MobiDB-lite"/>
    </source>
</evidence>
<organism evidence="2 3">
    <name type="scientific">Stylosanthes scabra</name>
    <dbReference type="NCBI Taxonomy" id="79078"/>
    <lineage>
        <taxon>Eukaryota</taxon>
        <taxon>Viridiplantae</taxon>
        <taxon>Streptophyta</taxon>
        <taxon>Embryophyta</taxon>
        <taxon>Tracheophyta</taxon>
        <taxon>Spermatophyta</taxon>
        <taxon>Magnoliopsida</taxon>
        <taxon>eudicotyledons</taxon>
        <taxon>Gunneridae</taxon>
        <taxon>Pentapetalae</taxon>
        <taxon>rosids</taxon>
        <taxon>fabids</taxon>
        <taxon>Fabales</taxon>
        <taxon>Fabaceae</taxon>
        <taxon>Papilionoideae</taxon>
        <taxon>50 kb inversion clade</taxon>
        <taxon>dalbergioids sensu lato</taxon>
        <taxon>Dalbergieae</taxon>
        <taxon>Pterocarpus clade</taxon>
        <taxon>Stylosanthes</taxon>
    </lineage>
</organism>
<protein>
    <submittedName>
        <fullName evidence="2">Uncharacterized protein</fullName>
    </submittedName>
</protein>
<reference evidence="2 3" key="1">
    <citation type="journal article" date="2023" name="Plants (Basel)">
        <title>Bridging the Gap: Combining Genomics and Transcriptomics Approaches to Understand Stylosanthes scabra, an Orphan Legume from the Brazilian Caatinga.</title>
        <authorList>
            <person name="Ferreira-Neto J.R.C."/>
            <person name="da Silva M.D."/>
            <person name="Binneck E."/>
            <person name="de Melo N.F."/>
            <person name="da Silva R.H."/>
            <person name="de Melo A.L.T.M."/>
            <person name="Pandolfi V."/>
            <person name="Bustamante F.O."/>
            <person name="Brasileiro-Vidal A.C."/>
            <person name="Benko-Iseppon A.M."/>
        </authorList>
    </citation>
    <scope>NUCLEOTIDE SEQUENCE [LARGE SCALE GENOMIC DNA]</scope>
    <source>
        <tissue evidence="2">Leaves</tissue>
    </source>
</reference>
<name>A0ABU6Z0X6_9FABA</name>
<gene>
    <name evidence="2" type="ORF">PIB30_006222</name>
</gene>
<dbReference type="EMBL" id="JASCZI010271873">
    <property type="protein sequence ID" value="MED6216282.1"/>
    <property type="molecule type" value="Genomic_DNA"/>
</dbReference>
<evidence type="ECO:0000313" key="3">
    <source>
        <dbReference type="Proteomes" id="UP001341840"/>
    </source>
</evidence>